<dbReference type="PROSITE" id="PS51732">
    <property type="entry name" value="ASN_GLN_ASE_3"/>
    <property type="match status" value="1"/>
</dbReference>
<dbReference type="PIRSF" id="PIRSF500176">
    <property type="entry name" value="L_ASNase"/>
    <property type="match status" value="1"/>
</dbReference>
<organism evidence="3 5">
    <name type="scientific">Moraxella caviae</name>
    <dbReference type="NCBI Taxonomy" id="34060"/>
    <lineage>
        <taxon>Bacteria</taxon>
        <taxon>Pseudomonadati</taxon>
        <taxon>Pseudomonadota</taxon>
        <taxon>Gammaproteobacteria</taxon>
        <taxon>Moraxellales</taxon>
        <taxon>Moraxellaceae</taxon>
        <taxon>Moraxella</taxon>
    </lineage>
</organism>
<dbReference type="InterPro" id="IPR040919">
    <property type="entry name" value="Asparaginase_C"/>
</dbReference>
<feature type="domain" description="Asparaginase/glutaminase C-terminal" evidence="2">
    <location>
        <begin position="241"/>
        <end position="315"/>
    </location>
</feature>
<dbReference type="AlphaFoldDB" id="A0A1S9ZWI7"/>
<dbReference type="Proteomes" id="UP000255279">
    <property type="component" value="Unassembled WGS sequence"/>
</dbReference>
<sequence length="355" mass="37731">MHTPQTTHLIYVGGTFGSHGTPLSPLPADVFLPVLQSELAARLAHISTHILPNDIIKDSSALTPSDFVALYETLLTAYQTGARRFVIITGTDSLSYLAAFMAAAFADCHDITLIITGSMQPLLIADEVELQINEQSDAWANISGAIAVAQAAISGVFVQFANKTLLAKSTQKIDSQVFDAFAGMPLTPSQAPKTTGEFHSASWQAERISALEQLRSLAKQNVIQMVFALPMGADILAHELETLDNNTKAVIIAAFGAGNLPQSPRLIQVLDKLHEDGITVICTTQCAFGGVNSNYAAGSWQYQHGVLAGQDLSIAGIFGQVLWQLINSLPIALSPLAKPDEQSTAKSATSGAAYE</sequence>
<dbReference type="PANTHER" id="PTHR11707:SF28">
    <property type="entry name" value="60 KDA LYSOPHOSPHOLIPASE"/>
    <property type="match status" value="1"/>
</dbReference>
<dbReference type="SFLD" id="SFLDS00057">
    <property type="entry name" value="Glutaminase/Asparaginase"/>
    <property type="match status" value="1"/>
</dbReference>
<feature type="domain" description="L-asparaginase N-terminal" evidence="1">
    <location>
        <begin position="9"/>
        <end position="188"/>
    </location>
</feature>
<dbReference type="Gene3D" id="3.40.50.40">
    <property type="match status" value="1"/>
</dbReference>
<dbReference type="Pfam" id="PF00710">
    <property type="entry name" value="Asparaginase"/>
    <property type="match status" value="1"/>
</dbReference>
<dbReference type="RefSeq" id="WP_078277253.1">
    <property type="nucleotide sequence ID" value="NZ_CAACXO010000022.1"/>
</dbReference>
<proteinExistence type="predicted"/>
<dbReference type="InterPro" id="IPR037152">
    <property type="entry name" value="L-asparaginase_N_sf"/>
</dbReference>
<dbReference type="InterPro" id="IPR036152">
    <property type="entry name" value="Asp/glu_Ase-like_sf"/>
</dbReference>
<dbReference type="EMBL" id="MUXU01000061">
    <property type="protein sequence ID" value="OOR87854.1"/>
    <property type="molecule type" value="Genomic_DNA"/>
</dbReference>
<reference evidence="4 6" key="2">
    <citation type="submission" date="2018-06" db="EMBL/GenBank/DDBJ databases">
        <authorList>
            <consortium name="Pathogen Informatics"/>
            <person name="Doyle S."/>
        </authorList>
    </citation>
    <scope>NUCLEOTIDE SEQUENCE [LARGE SCALE GENOMIC DNA]</scope>
    <source>
        <strain evidence="4 6">NCTC10293</strain>
    </source>
</reference>
<dbReference type="EMBL" id="UGQE01000004">
    <property type="protein sequence ID" value="STZ14888.1"/>
    <property type="molecule type" value="Genomic_DNA"/>
</dbReference>
<dbReference type="Gene3D" id="3.40.50.1170">
    <property type="entry name" value="L-asparaginase, N-terminal domain"/>
    <property type="match status" value="1"/>
</dbReference>
<keyword evidence="4" id="KW-0378">Hydrolase</keyword>
<dbReference type="Proteomes" id="UP000190435">
    <property type="component" value="Unassembled WGS sequence"/>
</dbReference>
<evidence type="ECO:0000259" key="2">
    <source>
        <dbReference type="Pfam" id="PF17763"/>
    </source>
</evidence>
<dbReference type="PANTHER" id="PTHR11707">
    <property type="entry name" value="L-ASPARAGINASE"/>
    <property type="match status" value="1"/>
</dbReference>
<name>A0A1S9ZWI7_9GAMM</name>
<dbReference type="EC" id="3.5.1.1" evidence="4"/>
<reference evidence="3 5" key="1">
    <citation type="submission" date="2017-02" db="EMBL/GenBank/DDBJ databases">
        <title>Draft genome sequence of Moraxella caviae CCUG 355 type strain.</title>
        <authorList>
            <person name="Engstrom-Jakobsson H."/>
            <person name="Salva-Serra F."/>
            <person name="Thorell K."/>
            <person name="Gonzales-Siles L."/>
            <person name="Karlsson R."/>
            <person name="Boulund F."/>
            <person name="Engstrand L."/>
            <person name="Moore E."/>
        </authorList>
    </citation>
    <scope>NUCLEOTIDE SEQUENCE [LARGE SCALE GENOMIC DNA]</scope>
    <source>
        <strain evidence="3 5">CCUG 355</strain>
    </source>
</reference>
<accession>A0A1S9ZWI7</accession>
<dbReference type="SMART" id="SM00870">
    <property type="entry name" value="Asparaginase"/>
    <property type="match status" value="1"/>
</dbReference>
<dbReference type="InterPro" id="IPR006034">
    <property type="entry name" value="Asparaginase/glutaminase-like"/>
</dbReference>
<dbReference type="InterPro" id="IPR027473">
    <property type="entry name" value="L-asparaginase_C"/>
</dbReference>
<gene>
    <name evidence="4" type="primary">ansA</name>
    <name evidence="3" type="ORF">B0181_09465</name>
    <name evidence="4" type="ORF">NCTC10293_02493</name>
</gene>
<dbReference type="SUPFAM" id="SSF53774">
    <property type="entry name" value="Glutaminase/Asparaginase"/>
    <property type="match status" value="1"/>
</dbReference>
<dbReference type="OrthoDB" id="9788068at2"/>
<protein>
    <submittedName>
        <fullName evidence="4">L-asparaginase 1</fullName>
        <ecNumber evidence="4">3.5.1.1</ecNumber>
    </submittedName>
</protein>
<evidence type="ECO:0000313" key="4">
    <source>
        <dbReference type="EMBL" id="STZ14888.1"/>
    </source>
</evidence>
<evidence type="ECO:0000259" key="1">
    <source>
        <dbReference type="Pfam" id="PF00710"/>
    </source>
</evidence>
<dbReference type="GO" id="GO:0004067">
    <property type="term" value="F:asparaginase activity"/>
    <property type="evidence" value="ECO:0007669"/>
    <property type="project" value="UniProtKB-UniRule"/>
</dbReference>
<keyword evidence="5" id="KW-1185">Reference proteome</keyword>
<dbReference type="Pfam" id="PF17763">
    <property type="entry name" value="Asparaginase_C"/>
    <property type="match status" value="1"/>
</dbReference>
<dbReference type="PRINTS" id="PR00139">
    <property type="entry name" value="ASNGLNASE"/>
</dbReference>
<dbReference type="InterPro" id="IPR027474">
    <property type="entry name" value="L-asparaginase_N"/>
</dbReference>
<dbReference type="STRING" id="34060.B0181_09465"/>
<evidence type="ECO:0000313" key="5">
    <source>
        <dbReference type="Proteomes" id="UP000190435"/>
    </source>
</evidence>
<evidence type="ECO:0000313" key="3">
    <source>
        <dbReference type="EMBL" id="OOR87854.1"/>
    </source>
</evidence>
<evidence type="ECO:0000313" key="6">
    <source>
        <dbReference type="Proteomes" id="UP000255279"/>
    </source>
</evidence>
<dbReference type="PIRSF" id="PIRSF001220">
    <property type="entry name" value="L-ASNase_gatD"/>
    <property type="match status" value="1"/>
</dbReference>